<dbReference type="eggNOG" id="COG0575">
    <property type="taxonomic scope" value="Bacteria"/>
</dbReference>
<dbReference type="InterPro" id="IPR032690">
    <property type="entry name" value="CarS"/>
</dbReference>
<feature type="transmembrane region" description="Helical" evidence="1">
    <location>
        <begin position="58"/>
        <end position="76"/>
    </location>
</feature>
<feature type="signal peptide" evidence="2">
    <location>
        <begin position="1"/>
        <end position="19"/>
    </location>
</feature>
<evidence type="ECO:0000313" key="4">
    <source>
        <dbReference type="Proteomes" id="UP000003573"/>
    </source>
</evidence>
<reference evidence="3 4" key="1">
    <citation type="journal article" date="2014" name="Int. J. Syst. Evol. Microbiol.">
        <title>Phylogenomics and the dynamic genome evolution of the genus Streptococcus.</title>
        <authorList>
            <consortium name="The Broad Institute Genome Sequencing Platform"/>
            <person name="Richards V.P."/>
            <person name="Palmer S.R."/>
            <person name="Pavinski Bitar P.D."/>
            <person name="Qin X."/>
            <person name="Weinstock G.M."/>
            <person name="Highlander S.K."/>
            <person name="Town C.D."/>
            <person name="Burne R.A."/>
            <person name="Stanhope M.J."/>
        </authorList>
    </citation>
    <scope>NUCLEOTIDE SEQUENCE [LARGE SCALE GENOMIC DNA]</scope>
    <source>
        <strain evidence="3 4">NCTC 11558</strain>
    </source>
</reference>
<keyword evidence="1" id="KW-0812">Transmembrane</keyword>
<organism evidence="3 4">
    <name type="scientific">Streptococcus macacae NCTC 11558</name>
    <dbReference type="NCBI Taxonomy" id="764298"/>
    <lineage>
        <taxon>Bacteria</taxon>
        <taxon>Bacillati</taxon>
        <taxon>Bacillota</taxon>
        <taxon>Bacilli</taxon>
        <taxon>Lactobacillales</taxon>
        <taxon>Streptococcaceae</taxon>
        <taxon>Streptococcus</taxon>
    </lineage>
</organism>
<sequence>MKTIVMMYVTLLPVFAAGAANRIFCQLDILKWAYLPIDGGMKTSSGKPILGDHKTWKGFWGMIVLTAVFQVFWGFILNLIPNFLSLSLVASYHNDFFFNLFFGFLLGCASALFELPNSFIKRRFNIPAGQLAQGNKKWIFLCLDQIAPFLGSVAVIALFNRMTFSYYIIYVLLGGATAFLINCLLLFLETKRKKTGPNIALFTAKRRK</sequence>
<feature type="transmembrane region" description="Helical" evidence="1">
    <location>
        <begin position="96"/>
        <end position="117"/>
    </location>
</feature>
<keyword evidence="1" id="KW-0472">Membrane</keyword>
<dbReference type="RefSeq" id="WP_003079265.1">
    <property type="nucleotide sequence ID" value="NZ_AEUW02000001.1"/>
</dbReference>
<accession>G5JYJ7</accession>
<dbReference type="PANTHER" id="PTHR39650">
    <property type="entry name" value="CDP-ARCHAEOL SYNTHASE"/>
    <property type="match status" value="1"/>
</dbReference>
<keyword evidence="2" id="KW-0732">Signal</keyword>
<dbReference type="Pfam" id="PF01864">
    <property type="entry name" value="CarS-like"/>
    <property type="match status" value="1"/>
</dbReference>
<dbReference type="Proteomes" id="UP000003573">
    <property type="component" value="Unassembled WGS sequence"/>
</dbReference>
<name>G5JYJ7_9STRE</name>
<keyword evidence="4" id="KW-1185">Reference proteome</keyword>
<evidence type="ECO:0000256" key="1">
    <source>
        <dbReference type="SAM" id="Phobius"/>
    </source>
</evidence>
<dbReference type="STRING" id="764298.STRMA_0258"/>
<dbReference type="GO" id="GO:0016779">
    <property type="term" value="F:nucleotidyltransferase activity"/>
    <property type="evidence" value="ECO:0007669"/>
    <property type="project" value="UniProtKB-KW"/>
</dbReference>
<keyword evidence="1" id="KW-1133">Transmembrane helix</keyword>
<feature type="chain" id="PRO_5039162763" evidence="2">
    <location>
        <begin position="20"/>
        <end position="208"/>
    </location>
</feature>
<dbReference type="EMBL" id="AEUW02000001">
    <property type="protein sequence ID" value="EHJ51913.1"/>
    <property type="molecule type" value="Genomic_DNA"/>
</dbReference>
<feature type="transmembrane region" description="Helical" evidence="1">
    <location>
        <begin position="165"/>
        <end position="188"/>
    </location>
</feature>
<feature type="transmembrane region" description="Helical" evidence="1">
    <location>
        <begin position="138"/>
        <end position="159"/>
    </location>
</feature>
<evidence type="ECO:0000256" key="2">
    <source>
        <dbReference type="SAM" id="SignalP"/>
    </source>
</evidence>
<evidence type="ECO:0000313" key="3">
    <source>
        <dbReference type="EMBL" id="EHJ51913.1"/>
    </source>
</evidence>
<dbReference type="AlphaFoldDB" id="G5JYJ7"/>
<proteinExistence type="predicted"/>
<comment type="caution">
    <text evidence="3">The sequence shown here is derived from an EMBL/GenBank/DDBJ whole genome shotgun (WGS) entry which is preliminary data.</text>
</comment>
<dbReference type="PANTHER" id="PTHR39650:SF1">
    <property type="entry name" value="CDP-ARCHAEOL SYNTHASE"/>
    <property type="match status" value="1"/>
</dbReference>
<gene>
    <name evidence="3" type="ORF">STRMA_0258</name>
</gene>
<protein>
    <submittedName>
        <fullName evidence="3">Phosphatidate cytidylyltransferase-like protein</fullName>
    </submittedName>
</protein>